<evidence type="ECO:0000313" key="4">
    <source>
        <dbReference type="EMBL" id="CAC5416590.1"/>
    </source>
</evidence>
<sequence>MFAPCLTLLWILLTQISLSVAFFKEGKGTFVVKTNKKIVAWNTIITASSSVECLLLCTNSGVCCSASYYEKNMFCYLNNDCPLEMENDTNSKTFIRKSAPVVQCPEGYIISNNLTASTNCYFFSGDDKQSWSNALNICRMKGAYLWAPKTVAEAITVKSTTGFGQAVDIWTGLYSPTSDENFEFVDAGGALTLDTLPFGERDPIQNDDCVEFEFAPNNNWNWDDDPCDRAQQYMCEFPRVSMNNLLGMLYLENCISFVNIKPNQSLPIRFKNMHDE</sequence>
<evidence type="ECO:0000256" key="2">
    <source>
        <dbReference type="SAM" id="SignalP"/>
    </source>
</evidence>
<evidence type="ECO:0000313" key="5">
    <source>
        <dbReference type="Proteomes" id="UP000507470"/>
    </source>
</evidence>
<accession>A0A6J8E857</accession>
<name>A0A6J8E857_MYTCO</name>
<dbReference type="Proteomes" id="UP000507470">
    <property type="component" value="Unassembled WGS sequence"/>
</dbReference>
<dbReference type="SUPFAM" id="SSF57414">
    <property type="entry name" value="Hairpin loop containing domain-like"/>
    <property type="match status" value="1"/>
</dbReference>
<keyword evidence="1" id="KW-1015">Disulfide bond</keyword>
<evidence type="ECO:0000256" key="1">
    <source>
        <dbReference type="ARBA" id="ARBA00023157"/>
    </source>
</evidence>
<gene>
    <name evidence="4" type="ORF">MCOR_49190</name>
</gene>
<dbReference type="PANTHER" id="PTHR22803">
    <property type="entry name" value="MANNOSE, PHOSPHOLIPASE, LECTIN RECEPTOR RELATED"/>
    <property type="match status" value="1"/>
</dbReference>
<dbReference type="SMART" id="SM00034">
    <property type="entry name" value="CLECT"/>
    <property type="match status" value="1"/>
</dbReference>
<dbReference type="InterPro" id="IPR016186">
    <property type="entry name" value="C-type_lectin-like/link_sf"/>
</dbReference>
<dbReference type="Pfam" id="PF00024">
    <property type="entry name" value="PAN_1"/>
    <property type="match status" value="1"/>
</dbReference>
<feature type="signal peptide" evidence="2">
    <location>
        <begin position="1"/>
        <end position="21"/>
    </location>
</feature>
<dbReference type="CDD" id="cd00037">
    <property type="entry name" value="CLECT"/>
    <property type="match status" value="1"/>
</dbReference>
<protein>
    <recommendedName>
        <fullName evidence="3">C-type lectin domain-containing protein</fullName>
    </recommendedName>
</protein>
<dbReference type="InterPro" id="IPR050111">
    <property type="entry name" value="C-type_lectin/snaclec_domain"/>
</dbReference>
<dbReference type="AlphaFoldDB" id="A0A6J8E857"/>
<dbReference type="InterPro" id="IPR001304">
    <property type="entry name" value="C-type_lectin-like"/>
</dbReference>
<dbReference type="EMBL" id="CACVKT020008662">
    <property type="protein sequence ID" value="CAC5416590.1"/>
    <property type="molecule type" value="Genomic_DNA"/>
</dbReference>
<dbReference type="InterPro" id="IPR016187">
    <property type="entry name" value="CTDL_fold"/>
</dbReference>
<feature type="chain" id="PRO_5026956419" description="C-type lectin domain-containing protein" evidence="2">
    <location>
        <begin position="22"/>
        <end position="276"/>
    </location>
</feature>
<reference evidence="4 5" key="1">
    <citation type="submission" date="2020-06" db="EMBL/GenBank/DDBJ databases">
        <authorList>
            <person name="Li R."/>
            <person name="Bekaert M."/>
        </authorList>
    </citation>
    <scope>NUCLEOTIDE SEQUENCE [LARGE SCALE GENOMIC DNA]</scope>
    <source>
        <strain evidence="5">wild</strain>
    </source>
</reference>
<keyword evidence="5" id="KW-1185">Reference proteome</keyword>
<organism evidence="4 5">
    <name type="scientific">Mytilus coruscus</name>
    <name type="common">Sea mussel</name>
    <dbReference type="NCBI Taxonomy" id="42192"/>
    <lineage>
        <taxon>Eukaryota</taxon>
        <taxon>Metazoa</taxon>
        <taxon>Spiralia</taxon>
        <taxon>Lophotrochozoa</taxon>
        <taxon>Mollusca</taxon>
        <taxon>Bivalvia</taxon>
        <taxon>Autobranchia</taxon>
        <taxon>Pteriomorphia</taxon>
        <taxon>Mytilida</taxon>
        <taxon>Mytiloidea</taxon>
        <taxon>Mytilidae</taxon>
        <taxon>Mytilinae</taxon>
        <taxon>Mytilus</taxon>
    </lineage>
</organism>
<feature type="domain" description="C-type lectin" evidence="3">
    <location>
        <begin position="116"/>
        <end position="236"/>
    </location>
</feature>
<dbReference type="SUPFAM" id="SSF56436">
    <property type="entry name" value="C-type lectin-like"/>
    <property type="match status" value="1"/>
</dbReference>
<dbReference type="Pfam" id="PF00059">
    <property type="entry name" value="Lectin_C"/>
    <property type="match status" value="1"/>
</dbReference>
<dbReference type="InterPro" id="IPR018378">
    <property type="entry name" value="C-type_lectin_CS"/>
</dbReference>
<dbReference type="InterPro" id="IPR003609">
    <property type="entry name" value="Pan_app"/>
</dbReference>
<dbReference type="OrthoDB" id="6340082at2759"/>
<dbReference type="Gene3D" id="3.10.100.10">
    <property type="entry name" value="Mannose-Binding Protein A, subunit A"/>
    <property type="match status" value="1"/>
</dbReference>
<proteinExistence type="predicted"/>
<dbReference type="PROSITE" id="PS00615">
    <property type="entry name" value="C_TYPE_LECTIN_1"/>
    <property type="match status" value="1"/>
</dbReference>
<keyword evidence="2" id="KW-0732">Signal</keyword>
<dbReference type="PROSITE" id="PS50041">
    <property type="entry name" value="C_TYPE_LECTIN_2"/>
    <property type="match status" value="1"/>
</dbReference>
<evidence type="ECO:0000259" key="3">
    <source>
        <dbReference type="PROSITE" id="PS50041"/>
    </source>
</evidence>